<evidence type="ECO:0000313" key="1">
    <source>
        <dbReference type="EMBL" id="NIJ08827.1"/>
    </source>
</evidence>
<evidence type="ECO:0000313" key="2">
    <source>
        <dbReference type="Proteomes" id="UP000727456"/>
    </source>
</evidence>
<protein>
    <recommendedName>
        <fullName evidence="3">PepSY domain-containing protein</fullName>
    </recommendedName>
</protein>
<organism evidence="1 2">
    <name type="scientific">Sphingomonas vulcanisoli</name>
    <dbReference type="NCBI Taxonomy" id="1658060"/>
    <lineage>
        <taxon>Bacteria</taxon>
        <taxon>Pseudomonadati</taxon>
        <taxon>Pseudomonadota</taxon>
        <taxon>Alphaproteobacteria</taxon>
        <taxon>Sphingomonadales</taxon>
        <taxon>Sphingomonadaceae</taxon>
        <taxon>Sphingomonas</taxon>
    </lineage>
</organism>
<dbReference type="Proteomes" id="UP000727456">
    <property type="component" value="Unassembled WGS sequence"/>
</dbReference>
<dbReference type="EMBL" id="JAAOZC010000006">
    <property type="protein sequence ID" value="NIJ08827.1"/>
    <property type="molecule type" value="Genomic_DNA"/>
</dbReference>
<evidence type="ECO:0008006" key="3">
    <source>
        <dbReference type="Google" id="ProtNLM"/>
    </source>
</evidence>
<dbReference type="RefSeq" id="WP_167073864.1">
    <property type="nucleotide sequence ID" value="NZ_JAAOZC010000006.1"/>
</dbReference>
<sequence length="99" mass="10943">MLMVRFALAALAASVAVPGAAQQLRRDQDQAWAARRAGQVMPLREIEARVLPRMRGADYLGPEFDPASNTYRLKFMRGQSVIWLDVDARNGQIVGKSGD</sequence>
<proteinExistence type="predicted"/>
<reference evidence="1 2" key="1">
    <citation type="submission" date="2020-03" db="EMBL/GenBank/DDBJ databases">
        <title>Genomic Encyclopedia of Type Strains, Phase III (KMG-III): the genomes of soil and plant-associated and newly described type strains.</title>
        <authorList>
            <person name="Whitman W."/>
        </authorList>
    </citation>
    <scope>NUCLEOTIDE SEQUENCE [LARGE SCALE GENOMIC DNA]</scope>
    <source>
        <strain evidence="1 2">CECT 8804</strain>
    </source>
</reference>
<name>A0ABX0TTI6_9SPHN</name>
<accession>A0ABX0TTI6</accession>
<gene>
    <name evidence="1" type="ORF">FHS31_002451</name>
</gene>
<keyword evidence="2" id="KW-1185">Reference proteome</keyword>
<comment type="caution">
    <text evidence="1">The sequence shown here is derived from an EMBL/GenBank/DDBJ whole genome shotgun (WGS) entry which is preliminary data.</text>
</comment>